<accession>A0A381SHI4</accession>
<protein>
    <submittedName>
        <fullName evidence="2">Uncharacterized protein</fullName>
    </submittedName>
</protein>
<feature type="transmembrane region" description="Helical" evidence="1">
    <location>
        <begin position="120"/>
        <end position="137"/>
    </location>
</feature>
<keyword evidence="1" id="KW-0812">Transmembrane</keyword>
<proteinExistence type="predicted"/>
<feature type="transmembrane region" description="Helical" evidence="1">
    <location>
        <begin position="67"/>
        <end position="84"/>
    </location>
</feature>
<sequence>MRDLIIEKNKYSIDKLYLLLISIAILAPGFGAIDNNAIRWLFLSVISGFYILKLLLSKRYILPQKKLTLATIIGTFFFLVWSSINSPNPNEGFISLYKLIIIVTIFFSCLTALKSIEKPLLYISTVFAYSLLTEGGFTLIDYLNQDNFTGIANNRNISSSSIIIKLPFLIYIISKTSKISLKNHKIKLNAGKES</sequence>
<feature type="transmembrane region" description="Helical" evidence="1">
    <location>
        <begin position="37"/>
        <end position="55"/>
    </location>
</feature>
<dbReference type="AlphaFoldDB" id="A0A381SHI4"/>
<feature type="non-terminal residue" evidence="2">
    <location>
        <position position="194"/>
    </location>
</feature>
<name>A0A381SHI4_9ZZZZ</name>
<organism evidence="2">
    <name type="scientific">marine metagenome</name>
    <dbReference type="NCBI Taxonomy" id="408172"/>
    <lineage>
        <taxon>unclassified sequences</taxon>
        <taxon>metagenomes</taxon>
        <taxon>ecological metagenomes</taxon>
    </lineage>
</organism>
<keyword evidence="1" id="KW-0472">Membrane</keyword>
<feature type="transmembrane region" description="Helical" evidence="1">
    <location>
        <begin position="157"/>
        <end position="174"/>
    </location>
</feature>
<gene>
    <name evidence="2" type="ORF">METZ01_LOCUS56369</name>
</gene>
<keyword evidence="1" id="KW-1133">Transmembrane helix</keyword>
<reference evidence="2" key="1">
    <citation type="submission" date="2018-05" db="EMBL/GenBank/DDBJ databases">
        <authorList>
            <person name="Lanie J.A."/>
            <person name="Ng W.-L."/>
            <person name="Kazmierczak K.M."/>
            <person name="Andrzejewski T.M."/>
            <person name="Davidsen T.M."/>
            <person name="Wayne K.J."/>
            <person name="Tettelin H."/>
            <person name="Glass J.I."/>
            <person name="Rusch D."/>
            <person name="Podicherti R."/>
            <person name="Tsui H.-C.T."/>
            <person name="Winkler M.E."/>
        </authorList>
    </citation>
    <scope>NUCLEOTIDE SEQUENCE</scope>
</reference>
<feature type="transmembrane region" description="Helical" evidence="1">
    <location>
        <begin position="12"/>
        <end position="31"/>
    </location>
</feature>
<dbReference type="EMBL" id="UINC01003119">
    <property type="protein sequence ID" value="SVA03515.1"/>
    <property type="molecule type" value="Genomic_DNA"/>
</dbReference>
<evidence type="ECO:0000256" key="1">
    <source>
        <dbReference type="SAM" id="Phobius"/>
    </source>
</evidence>
<evidence type="ECO:0000313" key="2">
    <source>
        <dbReference type="EMBL" id="SVA03515.1"/>
    </source>
</evidence>
<feature type="transmembrane region" description="Helical" evidence="1">
    <location>
        <begin position="96"/>
        <end position="113"/>
    </location>
</feature>